<reference evidence="1 2" key="1">
    <citation type="submission" date="2012-10" db="EMBL/GenBank/DDBJ databases">
        <title>Genome sequence of Vibrio Cholerae HENC-02.</title>
        <authorList>
            <person name="Eppinger M."/>
            <person name="Hasan N.A."/>
            <person name="Sengamalay N."/>
            <person name="Hine E."/>
            <person name="Su Q."/>
            <person name="Daugherty S.C."/>
            <person name="Young S."/>
            <person name="Sadzewicz L."/>
            <person name="Tallon L."/>
            <person name="Cebula T.A."/>
            <person name="Ravel J."/>
            <person name="Colwell R.R."/>
        </authorList>
    </citation>
    <scope>NUCLEOTIDE SEQUENCE [LARGE SCALE GENOMIC DNA]</scope>
    <source>
        <strain evidence="1 2">HENC-02</strain>
    </source>
</reference>
<dbReference type="AlphaFoldDB" id="A0A454D3S3"/>
<proteinExistence type="predicted"/>
<protein>
    <submittedName>
        <fullName evidence="1">Uncharacterized protein</fullName>
    </submittedName>
</protein>
<feature type="non-terminal residue" evidence="1">
    <location>
        <position position="1"/>
    </location>
</feature>
<gene>
    <name evidence="1" type="ORF">VCHENC02_1197B</name>
</gene>
<sequence length="20" mass="2326">IPLTVIIIKFFFDSVANTRM</sequence>
<dbReference type="Proteomes" id="UP000008367">
    <property type="component" value="Unassembled WGS sequence"/>
</dbReference>
<dbReference type="EMBL" id="AJSR01000332">
    <property type="protein sequence ID" value="EKM33332.1"/>
    <property type="molecule type" value="Genomic_DNA"/>
</dbReference>
<comment type="caution">
    <text evidence="1">The sequence shown here is derived from an EMBL/GenBank/DDBJ whole genome shotgun (WGS) entry which is preliminary data.</text>
</comment>
<evidence type="ECO:0000313" key="1">
    <source>
        <dbReference type="EMBL" id="EKM33332.1"/>
    </source>
</evidence>
<name>A0A454D3S3_VIBHA</name>
<organism evidence="1 2">
    <name type="scientific">Vibrio harveyi</name>
    <name type="common">Beneckea harveyi</name>
    <dbReference type="NCBI Taxonomy" id="669"/>
    <lineage>
        <taxon>Bacteria</taxon>
        <taxon>Pseudomonadati</taxon>
        <taxon>Pseudomonadota</taxon>
        <taxon>Gammaproteobacteria</taxon>
        <taxon>Vibrionales</taxon>
        <taxon>Vibrionaceae</taxon>
        <taxon>Vibrio</taxon>
    </lineage>
</organism>
<accession>A0A454D3S3</accession>
<evidence type="ECO:0000313" key="2">
    <source>
        <dbReference type="Proteomes" id="UP000008367"/>
    </source>
</evidence>